<dbReference type="CDD" id="cd10027">
    <property type="entry name" value="UDG-F1-like"/>
    <property type="match status" value="1"/>
</dbReference>
<dbReference type="SUPFAM" id="SSF52141">
    <property type="entry name" value="Uracil-DNA glycosylase-like"/>
    <property type="match status" value="1"/>
</dbReference>
<reference evidence="14" key="1">
    <citation type="journal article" date="2019" name="Int. J. Syst. Evol. Microbiol.">
        <title>The Global Catalogue of Microorganisms (GCM) 10K type strain sequencing project: providing services to taxonomists for standard genome sequencing and annotation.</title>
        <authorList>
            <consortium name="The Broad Institute Genomics Platform"/>
            <consortium name="The Broad Institute Genome Sequencing Center for Infectious Disease"/>
            <person name="Wu L."/>
            <person name="Ma J."/>
        </authorList>
    </citation>
    <scope>NUCLEOTIDE SEQUENCE [LARGE SCALE GENOMIC DNA]</scope>
    <source>
        <strain evidence="14">CCM 8937</strain>
    </source>
</reference>
<dbReference type="Pfam" id="PF03167">
    <property type="entry name" value="UDG"/>
    <property type="match status" value="1"/>
</dbReference>
<dbReference type="PROSITE" id="PS00130">
    <property type="entry name" value="U_DNA_GLYCOSYLASE"/>
    <property type="match status" value="1"/>
</dbReference>
<evidence type="ECO:0000256" key="11">
    <source>
        <dbReference type="RuleBase" id="RU003780"/>
    </source>
</evidence>
<evidence type="ECO:0000256" key="9">
    <source>
        <dbReference type="HAMAP-Rule" id="MF_00148"/>
    </source>
</evidence>
<keyword evidence="8 9" id="KW-0234">DNA repair</keyword>
<dbReference type="NCBIfam" id="TIGR00628">
    <property type="entry name" value="ung"/>
    <property type="match status" value="1"/>
</dbReference>
<dbReference type="SMART" id="SM00986">
    <property type="entry name" value="UDG"/>
    <property type="match status" value="1"/>
</dbReference>
<feature type="domain" description="Uracil-DNA glycosylase-like" evidence="12">
    <location>
        <begin position="50"/>
        <end position="209"/>
    </location>
</feature>
<dbReference type="EMBL" id="JBHTOH010000063">
    <property type="protein sequence ID" value="MFD1411367.1"/>
    <property type="molecule type" value="Genomic_DNA"/>
</dbReference>
<dbReference type="NCBIfam" id="NF003592">
    <property type="entry name" value="PRK05254.1-5"/>
    <property type="match status" value="1"/>
</dbReference>
<proteinExistence type="inferred from homology"/>
<dbReference type="InterPro" id="IPR002043">
    <property type="entry name" value="UDG_fam1"/>
</dbReference>
<dbReference type="PANTHER" id="PTHR11264:SF0">
    <property type="entry name" value="URACIL-DNA GLYCOSYLASE"/>
    <property type="match status" value="1"/>
</dbReference>
<dbReference type="NCBIfam" id="NF003591">
    <property type="entry name" value="PRK05254.1-4"/>
    <property type="match status" value="1"/>
</dbReference>
<sequence length="229" mass="25914">MKQIIDNDWQEILDPVFESPEYARLHQFLKNEYQTQTIYPDMYHIFQAFEWTPFNKVKVVILGQDPYHEPDQAHGLSFSVRPGTQIPPSLRNIYKELATDVGAKPVNHGYLKSWADQGVLLLNAVLTVRAHQAYSHRGKGWERLSDQAIAALSERGGVVFILWGNAAKAKRELIDESKNTVITSVHPSPLSASRGFFGSKPFSKTNAALIKYGEQPIDWQLPENPGDEQ</sequence>
<evidence type="ECO:0000256" key="1">
    <source>
        <dbReference type="ARBA" id="ARBA00001400"/>
    </source>
</evidence>
<evidence type="ECO:0000256" key="2">
    <source>
        <dbReference type="ARBA" id="ARBA00002631"/>
    </source>
</evidence>
<evidence type="ECO:0000256" key="4">
    <source>
        <dbReference type="ARBA" id="ARBA00012030"/>
    </source>
</evidence>
<dbReference type="EC" id="3.2.2.27" evidence="4 9"/>
<dbReference type="InterPro" id="IPR005122">
    <property type="entry name" value="Uracil-DNA_glycosylase-like"/>
</dbReference>
<evidence type="ECO:0000259" key="12">
    <source>
        <dbReference type="SMART" id="SM00986"/>
    </source>
</evidence>
<protein>
    <recommendedName>
        <fullName evidence="5 9">Uracil-DNA glycosylase</fullName>
        <shortName evidence="9">UDG</shortName>
        <ecNumber evidence="4 9">3.2.2.27</ecNumber>
    </recommendedName>
</protein>
<dbReference type="HAMAP" id="MF_00148">
    <property type="entry name" value="UDG"/>
    <property type="match status" value="1"/>
</dbReference>
<gene>
    <name evidence="9" type="primary">ung</name>
    <name evidence="13" type="ORF">ACFQ4R_07185</name>
</gene>
<dbReference type="SMART" id="SM00987">
    <property type="entry name" value="UreE_C"/>
    <property type="match status" value="1"/>
</dbReference>
<evidence type="ECO:0000256" key="3">
    <source>
        <dbReference type="ARBA" id="ARBA00008184"/>
    </source>
</evidence>
<comment type="subcellular location">
    <subcellularLocation>
        <location evidence="9">Cytoplasm</location>
    </subcellularLocation>
</comment>
<dbReference type="Proteomes" id="UP001597191">
    <property type="component" value="Unassembled WGS sequence"/>
</dbReference>
<evidence type="ECO:0000256" key="7">
    <source>
        <dbReference type="ARBA" id="ARBA00022801"/>
    </source>
</evidence>
<dbReference type="Gene3D" id="3.40.470.10">
    <property type="entry name" value="Uracil-DNA glycosylase-like domain"/>
    <property type="match status" value="1"/>
</dbReference>
<evidence type="ECO:0000256" key="10">
    <source>
        <dbReference type="PROSITE-ProRule" id="PRU10072"/>
    </source>
</evidence>
<dbReference type="InterPro" id="IPR018085">
    <property type="entry name" value="Ura-DNA_Glyclase_AS"/>
</dbReference>
<feature type="active site" description="Proton acceptor" evidence="9 10">
    <location>
        <position position="65"/>
    </location>
</feature>
<dbReference type="InterPro" id="IPR036895">
    <property type="entry name" value="Uracil-DNA_glycosylase-like_sf"/>
</dbReference>
<evidence type="ECO:0000256" key="5">
    <source>
        <dbReference type="ARBA" id="ARBA00018429"/>
    </source>
</evidence>
<comment type="catalytic activity">
    <reaction evidence="1 9 11">
        <text>Hydrolyzes single-stranded DNA or mismatched double-stranded DNA and polynucleotides, releasing free uracil.</text>
        <dbReference type="EC" id="3.2.2.27"/>
    </reaction>
</comment>
<evidence type="ECO:0000256" key="8">
    <source>
        <dbReference type="ARBA" id="ARBA00023204"/>
    </source>
</evidence>
<evidence type="ECO:0000313" key="14">
    <source>
        <dbReference type="Proteomes" id="UP001597191"/>
    </source>
</evidence>
<keyword evidence="6 9" id="KW-0227">DNA damage</keyword>
<evidence type="ECO:0000256" key="6">
    <source>
        <dbReference type="ARBA" id="ARBA00022763"/>
    </source>
</evidence>
<comment type="caution">
    <text evidence="13">The sequence shown here is derived from an EMBL/GenBank/DDBJ whole genome shotgun (WGS) entry which is preliminary data.</text>
</comment>
<keyword evidence="9" id="KW-0963">Cytoplasm</keyword>
<dbReference type="RefSeq" id="WP_125651579.1">
    <property type="nucleotide sequence ID" value="NZ_JBHTOH010000063.1"/>
</dbReference>
<keyword evidence="7 9" id="KW-0378">Hydrolase</keyword>
<comment type="similarity">
    <text evidence="3 9 11">Belongs to the uracil-DNA glycosylase (UDG) superfamily. UNG family.</text>
</comment>
<comment type="function">
    <text evidence="2 9 11">Excises uracil residues from the DNA which can arise as a result of misincorporation of dUMP residues by DNA polymerase or due to deamination of cytosine.</text>
</comment>
<dbReference type="PANTHER" id="PTHR11264">
    <property type="entry name" value="URACIL-DNA GLYCOSYLASE"/>
    <property type="match status" value="1"/>
</dbReference>
<accession>A0ABW4BPL8</accession>
<name>A0ABW4BPL8_9LACO</name>
<dbReference type="NCBIfam" id="NF003589">
    <property type="entry name" value="PRK05254.1-2"/>
    <property type="match status" value="1"/>
</dbReference>
<dbReference type="NCBIfam" id="NF003588">
    <property type="entry name" value="PRK05254.1-1"/>
    <property type="match status" value="1"/>
</dbReference>
<organism evidence="13 14">
    <name type="scientific">Lapidilactobacillus gannanensis</name>
    <dbReference type="NCBI Taxonomy" id="2486002"/>
    <lineage>
        <taxon>Bacteria</taxon>
        <taxon>Bacillati</taxon>
        <taxon>Bacillota</taxon>
        <taxon>Bacilli</taxon>
        <taxon>Lactobacillales</taxon>
        <taxon>Lactobacillaceae</taxon>
        <taxon>Lapidilactobacillus</taxon>
    </lineage>
</organism>
<dbReference type="GO" id="GO:0004844">
    <property type="term" value="F:uracil DNA N-glycosylase activity"/>
    <property type="evidence" value="ECO:0007669"/>
    <property type="project" value="UniProtKB-EC"/>
</dbReference>
<keyword evidence="13" id="KW-0326">Glycosidase</keyword>
<evidence type="ECO:0000313" key="13">
    <source>
        <dbReference type="EMBL" id="MFD1411367.1"/>
    </source>
</evidence>
<keyword evidence="14" id="KW-1185">Reference proteome</keyword>